<organism evidence="12 13">
    <name type="scientific">Pinctada imbricata</name>
    <name type="common">Atlantic pearl-oyster</name>
    <name type="synonym">Pinctada martensii</name>
    <dbReference type="NCBI Taxonomy" id="66713"/>
    <lineage>
        <taxon>Eukaryota</taxon>
        <taxon>Metazoa</taxon>
        <taxon>Spiralia</taxon>
        <taxon>Lophotrochozoa</taxon>
        <taxon>Mollusca</taxon>
        <taxon>Bivalvia</taxon>
        <taxon>Autobranchia</taxon>
        <taxon>Pteriomorphia</taxon>
        <taxon>Pterioida</taxon>
        <taxon>Pterioidea</taxon>
        <taxon>Pteriidae</taxon>
        <taxon>Pinctada</taxon>
    </lineage>
</organism>
<feature type="domain" description="EF-hand" evidence="11">
    <location>
        <begin position="609"/>
        <end position="644"/>
    </location>
</feature>
<dbReference type="FunFam" id="1.10.238.10:FF:000527">
    <property type="entry name" value="Calmodulin-3"/>
    <property type="match status" value="1"/>
</dbReference>
<dbReference type="FunFam" id="1.10.238.10:FF:000178">
    <property type="entry name" value="Calmodulin-2 A"/>
    <property type="match status" value="1"/>
</dbReference>
<keyword evidence="4" id="KW-0677">Repeat</keyword>
<feature type="domain" description="EF-hand" evidence="11">
    <location>
        <begin position="925"/>
        <end position="960"/>
    </location>
</feature>
<evidence type="ECO:0000256" key="2">
    <source>
        <dbReference type="ARBA" id="ARBA00008789"/>
    </source>
</evidence>
<dbReference type="AlphaFoldDB" id="A0AA88XWF0"/>
<dbReference type="FunFam" id="1.10.238.10:FF:000001">
    <property type="entry name" value="Calmodulin 1"/>
    <property type="match status" value="1"/>
</dbReference>
<dbReference type="Pfam" id="PF09815">
    <property type="entry name" value="XK-related"/>
    <property type="match status" value="1"/>
</dbReference>
<evidence type="ECO:0000259" key="11">
    <source>
        <dbReference type="PROSITE" id="PS50222"/>
    </source>
</evidence>
<feature type="transmembrane region" description="Helical" evidence="9">
    <location>
        <begin position="377"/>
        <end position="406"/>
    </location>
</feature>
<dbReference type="PANTHER" id="PTHR23048:SF0">
    <property type="entry name" value="CALMODULIN LIKE 3"/>
    <property type="match status" value="1"/>
</dbReference>
<feature type="domain" description="EF-hand" evidence="11">
    <location>
        <begin position="774"/>
        <end position="809"/>
    </location>
</feature>
<dbReference type="CDD" id="cd00051">
    <property type="entry name" value="EFh"/>
    <property type="match status" value="2"/>
</dbReference>
<evidence type="ECO:0000256" key="9">
    <source>
        <dbReference type="RuleBase" id="RU910716"/>
    </source>
</evidence>
<evidence type="ECO:0000256" key="8">
    <source>
        <dbReference type="ARBA" id="ARBA00023179"/>
    </source>
</evidence>
<feature type="transmembrane region" description="Helical" evidence="9">
    <location>
        <begin position="143"/>
        <end position="160"/>
    </location>
</feature>
<dbReference type="InterPro" id="IPR050230">
    <property type="entry name" value="CALM/Myosin/TropC-like"/>
</dbReference>
<evidence type="ECO:0000256" key="3">
    <source>
        <dbReference type="ARBA" id="ARBA00022692"/>
    </source>
</evidence>
<feature type="domain" description="EF-hand" evidence="11">
    <location>
        <begin position="572"/>
        <end position="607"/>
    </location>
</feature>
<feature type="region of interest" description="Disordered" evidence="10">
    <location>
        <begin position="55"/>
        <end position="111"/>
    </location>
</feature>
<comment type="similarity">
    <text evidence="2 9">Belongs to the XK family.</text>
</comment>
<feature type="domain" description="EF-hand" evidence="11">
    <location>
        <begin position="705"/>
        <end position="736"/>
    </location>
</feature>
<keyword evidence="7 9" id="KW-0472">Membrane</keyword>
<dbReference type="InterPro" id="IPR011992">
    <property type="entry name" value="EF-hand-dom_pair"/>
</dbReference>
<dbReference type="GO" id="GO:0016460">
    <property type="term" value="C:myosin II complex"/>
    <property type="evidence" value="ECO:0007669"/>
    <property type="project" value="TreeGrafter"/>
</dbReference>
<dbReference type="Gene3D" id="1.10.238.10">
    <property type="entry name" value="EF-hand"/>
    <property type="match status" value="6"/>
</dbReference>
<feature type="transmembrane region" description="Helical" evidence="9">
    <location>
        <begin position="180"/>
        <end position="203"/>
    </location>
</feature>
<dbReference type="Pfam" id="PF13499">
    <property type="entry name" value="EF-hand_7"/>
    <property type="match status" value="5"/>
</dbReference>
<name>A0AA88XWF0_PINIB</name>
<evidence type="ECO:0000256" key="6">
    <source>
        <dbReference type="ARBA" id="ARBA00022989"/>
    </source>
</evidence>
<feature type="compositionally biased region" description="Basic and acidic residues" evidence="10">
    <location>
        <begin position="1"/>
        <end position="19"/>
    </location>
</feature>
<dbReference type="PROSITE" id="PS50222">
    <property type="entry name" value="EF_HAND_2"/>
    <property type="match status" value="11"/>
</dbReference>
<keyword evidence="5" id="KW-0106">Calcium</keyword>
<reference evidence="12" key="1">
    <citation type="submission" date="2019-08" db="EMBL/GenBank/DDBJ databases">
        <title>The improved chromosome-level genome for the pearl oyster Pinctada fucata martensii using PacBio sequencing and Hi-C.</title>
        <authorList>
            <person name="Zheng Z."/>
        </authorList>
    </citation>
    <scope>NUCLEOTIDE SEQUENCE</scope>
    <source>
        <strain evidence="12">ZZ-2019</strain>
        <tissue evidence="12">Adductor muscle</tissue>
    </source>
</reference>
<proteinExistence type="inferred from homology"/>
<feature type="domain" description="EF-hand" evidence="11">
    <location>
        <begin position="665"/>
        <end position="700"/>
    </location>
</feature>
<dbReference type="GO" id="GO:0005886">
    <property type="term" value="C:plasma membrane"/>
    <property type="evidence" value="ECO:0007669"/>
    <property type="project" value="UniProtKB-ARBA"/>
</dbReference>
<feature type="domain" description="EF-hand" evidence="11">
    <location>
        <begin position="851"/>
        <end position="886"/>
    </location>
</feature>
<feature type="domain" description="EF-hand" evidence="11">
    <location>
        <begin position="815"/>
        <end position="850"/>
    </location>
</feature>
<dbReference type="Proteomes" id="UP001186944">
    <property type="component" value="Unassembled WGS sequence"/>
</dbReference>
<dbReference type="SMART" id="SM00054">
    <property type="entry name" value="EFh"/>
    <property type="match status" value="12"/>
</dbReference>
<gene>
    <name evidence="12" type="ORF">FSP39_011207</name>
</gene>
<protein>
    <recommendedName>
        <fullName evidence="9">XK-related protein</fullName>
    </recommendedName>
</protein>
<keyword evidence="6 9" id="KW-1133">Transmembrane helix</keyword>
<feature type="domain" description="EF-hand" evidence="11">
    <location>
        <begin position="889"/>
        <end position="924"/>
    </location>
</feature>
<comment type="subcellular location">
    <subcellularLocation>
        <location evidence="1 9">Membrane</location>
        <topology evidence="1 9">Multi-pass membrane protein</topology>
    </subcellularLocation>
</comment>
<dbReference type="PANTHER" id="PTHR23048">
    <property type="entry name" value="MYOSIN LIGHT CHAIN 1, 3"/>
    <property type="match status" value="1"/>
</dbReference>
<dbReference type="SUPFAM" id="SSF47473">
    <property type="entry name" value="EF-hand"/>
    <property type="match status" value="3"/>
</dbReference>
<evidence type="ECO:0000313" key="13">
    <source>
        <dbReference type="Proteomes" id="UP001186944"/>
    </source>
</evidence>
<keyword evidence="13" id="KW-1185">Reference proteome</keyword>
<evidence type="ECO:0000313" key="12">
    <source>
        <dbReference type="EMBL" id="KAK3093112.1"/>
    </source>
</evidence>
<dbReference type="InterPro" id="IPR002048">
    <property type="entry name" value="EF_hand_dom"/>
</dbReference>
<feature type="domain" description="EF-hand" evidence="11">
    <location>
        <begin position="536"/>
        <end position="571"/>
    </location>
</feature>
<evidence type="ECO:0000256" key="4">
    <source>
        <dbReference type="ARBA" id="ARBA00022737"/>
    </source>
</evidence>
<dbReference type="EMBL" id="VSWD01000009">
    <property type="protein sequence ID" value="KAK3093112.1"/>
    <property type="molecule type" value="Genomic_DNA"/>
</dbReference>
<feature type="region of interest" description="Disordered" evidence="10">
    <location>
        <begin position="1"/>
        <end position="27"/>
    </location>
</feature>
<keyword evidence="8" id="KW-0514">Muscle protein</keyword>
<sequence>MSEAIEHKEGETTESERQLPDFSDMDLKASIIHRGSYRDEAGDNEDCKVRAGMVRRQISIEPEEVPQLTLSKESSPDGALHAVTESDQPQPDDDTDVGVGRSARSNGTTDKYFQEKQKPIRKLCCFKIYEKGTDPHAKWPPKFHIRDGLLGLWALFTFAFDYGTDIRLMVEYYLNQEFQYFLLTLGFIAVPSFISGVISVIWYKMTYKRDLKYGYKHAKTLYYARMVFSFIQLGRIFRQLEYIYCIFHTLKLEREIQKLEKAQPKNKAEIIKLKREVFGLRKTATAEKRDAAILGLIDGFMESALQLMLQLYLTVSLNLPLGFPRVSSLVSSWVSTALIQTSYYRANRKANKDKFNSDDVSSILYFLWRFVELGPRYIVLILTLYYFQPWCVIFILVHVIFVTALYLRDGPELEGICTQPLEENERTDQKRLLEVSLSAADQTGVADDTITDDTGRTNDASPKGCSFPWVMSKAFICLMGFVGVLSFVNLKEGKTKKTAFVFYIVYYLENIVMVALILWYSLSYNMVTGWVYCLFAVPAEFRQAFQVFDKDGDGTISTEELGVVMRSLGESPSEDELEDLINEIDVDGNGEIDFDEFLTMMAKKQNAIDAEDQIREAFKVFDKDNLGYITASELRRIMTTLGDKLPDEEVDEMIEEVDLDGDGKIDYLDFKEAFLLFDKDGDGTISSKEFGNVMRSLGQNPTDYEIEAMVQEMDADGSGEIDFPEFVTMMAKKMMEGDLENEIREAFTLFDTDRSGSITKDELYNVIMNHGHKFTDEEAKQLISEADKDGDGRVNYEGMVYVGYTVGNAFIPSGVAPRRDEKFFNKIDTDGNGKLDPNEIRTLLQSLNQNPTEGDVQQLIENYDKNGNGVMEFEEFVDFLDGYKKDPCTIRNELRDAFKVLDQNKDGKVSALELKTVMTMLGEQLTEDQANEMISQADKDGDGQVDYEEFVKLMCPDDEHDSAQKAE</sequence>
<dbReference type="Pfam" id="PF00036">
    <property type="entry name" value="EF-hand_1"/>
    <property type="match status" value="1"/>
</dbReference>
<feature type="transmembrane region" description="Helical" evidence="9">
    <location>
        <begin position="500"/>
        <end position="522"/>
    </location>
</feature>
<dbReference type="InterPro" id="IPR018629">
    <property type="entry name" value="XK-rel"/>
</dbReference>
<dbReference type="InterPro" id="IPR018247">
    <property type="entry name" value="EF_Hand_1_Ca_BS"/>
</dbReference>
<dbReference type="GO" id="GO:0005509">
    <property type="term" value="F:calcium ion binding"/>
    <property type="evidence" value="ECO:0007669"/>
    <property type="project" value="InterPro"/>
</dbReference>
<feature type="domain" description="EF-hand" evidence="11">
    <location>
        <begin position="738"/>
        <end position="773"/>
    </location>
</feature>
<comment type="caution">
    <text evidence="12">The sequence shown here is derived from an EMBL/GenBank/DDBJ whole genome shotgun (WGS) entry which is preliminary data.</text>
</comment>
<evidence type="ECO:0000256" key="10">
    <source>
        <dbReference type="SAM" id="MobiDB-lite"/>
    </source>
</evidence>
<evidence type="ECO:0000256" key="5">
    <source>
        <dbReference type="ARBA" id="ARBA00022837"/>
    </source>
</evidence>
<dbReference type="PROSITE" id="PS00018">
    <property type="entry name" value="EF_HAND_1"/>
    <property type="match status" value="9"/>
</dbReference>
<evidence type="ECO:0000256" key="1">
    <source>
        <dbReference type="ARBA" id="ARBA00004141"/>
    </source>
</evidence>
<feature type="transmembrane region" description="Helical" evidence="9">
    <location>
        <begin position="467"/>
        <end position="488"/>
    </location>
</feature>
<accession>A0AA88XWF0</accession>
<evidence type="ECO:0000256" key="7">
    <source>
        <dbReference type="ARBA" id="ARBA00023136"/>
    </source>
</evidence>
<keyword evidence="3 9" id="KW-0812">Transmembrane</keyword>